<feature type="transmembrane region" description="Helical" evidence="1">
    <location>
        <begin position="48"/>
        <end position="73"/>
    </location>
</feature>
<feature type="transmembrane region" description="Helical" evidence="1">
    <location>
        <begin position="12"/>
        <end position="28"/>
    </location>
</feature>
<proteinExistence type="predicted"/>
<evidence type="ECO:0000313" key="2">
    <source>
        <dbReference type="EMBL" id="QHT08308.1"/>
    </source>
</evidence>
<name>A0A6C0CUW1_9ZZZZ</name>
<reference evidence="2" key="1">
    <citation type="journal article" date="2020" name="Nature">
        <title>Giant virus diversity and host interactions through global metagenomics.</title>
        <authorList>
            <person name="Schulz F."/>
            <person name="Roux S."/>
            <person name="Paez-Espino D."/>
            <person name="Jungbluth S."/>
            <person name="Walsh D.A."/>
            <person name="Denef V.J."/>
            <person name="McMahon K.D."/>
            <person name="Konstantinidis K.T."/>
            <person name="Eloe-Fadrosh E.A."/>
            <person name="Kyrpides N.C."/>
            <person name="Woyke T."/>
        </authorList>
    </citation>
    <scope>NUCLEOTIDE SEQUENCE</scope>
    <source>
        <strain evidence="2">GVMAG-M-3300022752-66</strain>
    </source>
</reference>
<sequence>MDAFKDLLKKEKMGQVLLSILFLIYLIMGYRTPEVIANMVDNTLGKLVVIVVALLLFSCCNPILGILGFIVAYELIRRSEIKTGNYALRNYMPTEQKKASCLTAFNQFPYTLEQEMVSKMAPIQHTVSTEAPYVPILDNNYDATPISSSN</sequence>
<organism evidence="2">
    <name type="scientific">viral metagenome</name>
    <dbReference type="NCBI Taxonomy" id="1070528"/>
    <lineage>
        <taxon>unclassified sequences</taxon>
        <taxon>metagenomes</taxon>
        <taxon>organismal metagenomes</taxon>
    </lineage>
</organism>
<evidence type="ECO:0000256" key="1">
    <source>
        <dbReference type="SAM" id="Phobius"/>
    </source>
</evidence>
<accession>A0A6C0CUW1</accession>
<dbReference type="AlphaFoldDB" id="A0A6C0CUW1"/>
<keyword evidence="1" id="KW-0812">Transmembrane</keyword>
<protein>
    <submittedName>
        <fullName evidence="2">Uncharacterized protein</fullName>
    </submittedName>
</protein>
<keyword evidence="1" id="KW-1133">Transmembrane helix</keyword>
<dbReference type="EMBL" id="MN739493">
    <property type="protein sequence ID" value="QHT08308.1"/>
    <property type="molecule type" value="Genomic_DNA"/>
</dbReference>
<keyword evidence="1" id="KW-0472">Membrane</keyword>